<dbReference type="SUPFAM" id="SSF48230">
    <property type="entry name" value="Chondroitin AC/alginate lyase"/>
    <property type="match status" value="1"/>
</dbReference>
<name>A0ABS8IHJ5_9NOSO</name>
<reference evidence="4 5" key="1">
    <citation type="journal article" date="2021" name="Microorganisms">
        <title>Genome Evolution of Filamentous Cyanobacterium Nostoc Species: From Facultative Symbiosis to Free Living.</title>
        <authorList>
            <person name="Huo D."/>
            <person name="Li H."/>
            <person name="Cai F."/>
            <person name="Guo X."/>
            <person name="Qiao Z."/>
            <person name="Wang W."/>
            <person name="Yu G."/>
            <person name="Li R."/>
        </authorList>
    </citation>
    <scope>NUCLEOTIDE SEQUENCE [LARGE SCALE GENOMIC DNA]</scope>
    <source>
        <strain evidence="4 5">CHAB 5714</strain>
    </source>
</reference>
<dbReference type="GO" id="GO:0016829">
    <property type="term" value="F:lyase activity"/>
    <property type="evidence" value="ECO:0007669"/>
    <property type="project" value="UniProtKB-KW"/>
</dbReference>
<dbReference type="Pfam" id="PF05426">
    <property type="entry name" value="Alginate_lyase"/>
    <property type="match status" value="1"/>
</dbReference>
<dbReference type="Proteomes" id="UP001199525">
    <property type="component" value="Unassembled WGS sequence"/>
</dbReference>
<dbReference type="InterPro" id="IPR008929">
    <property type="entry name" value="Chondroitin_lyas"/>
</dbReference>
<dbReference type="InterPro" id="IPR008397">
    <property type="entry name" value="Alginate_lyase_dom"/>
</dbReference>
<gene>
    <name evidence="4" type="ORF">LC586_30415</name>
</gene>
<accession>A0ABS8IHJ5</accession>
<evidence type="ECO:0000256" key="1">
    <source>
        <dbReference type="ARBA" id="ARBA00022729"/>
    </source>
</evidence>
<protein>
    <submittedName>
        <fullName evidence="4">Alginate lyase family protein</fullName>
    </submittedName>
</protein>
<keyword evidence="1" id="KW-0732">Signal</keyword>
<dbReference type="RefSeq" id="WP_229488991.1">
    <property type="nucleotide sequence ID" value="NZ_JAIVFQ010000075.1"/>
</dbReference>
<keyword evidence="2 4" id="KW-0456">Lyase</keyword>
<comment type="caution">
    <text evidence="4">The sequence shown here is derived from an EMBL/GenBank/DDBJ whole genome shotgun (WGS) entry which is preliminary data.</text>
</comment>
<keyword evidence="5" id="KW-1185">Reference proteome</keyword>
<dbReference type="Gene3D" id="1.50.10.100">
    <property type="entry name" value="Chondroitin AC/alginate lyase"/>
    <property type="match status" value="1"/>
</dbReference>
<proteinExistence type="predicted"/>
<dbReference type="EMBL" id="JAIVFQ010000075">
    <property type="protein sequence ID" value="MCC5603386.1"/>
    <property type="molecule type" value="Genomic_DNA"/>
</dbReference>
<organism evidence="4 5">
    <name type="scientific">Nostoc favosum CHAB5714</name>
    <dbReference type="NCBI Taxonomy" id="2780399"/>
    <lineage>
        <taxon>Bacteria</taxon>
        <taxon>Bacillati</taxon>
        <taxon>Cyanobacteriota</taxon>
        <taxon>Cyanophyceae</taxon>
        <taxon>Nostocales</taxon>
        <taxon>Nostocaceae</taxon>
        <taxon>Nostoc</taxon>
        <taxon>Nostoc favosum</taxon>
    </lineage>
</organism>
<sequence length="480" mass="55681">MIEVSAANYYIYVEDLWIITTYFNSCNYQTVLKNITTFRKTIEAAGLNLIIVECAFKDQEFILSDSSKNTIIIKVKATDVMWQKERLLNIALSHLPTSCKKVAWIDCDILFSNSEWALETSKLLDIFPVVQLFDTIIRLPKDQEIYRGEGDVWKSFASIYQDKPNQIYKGYKQHGHSGFAWAARKELLLKHKFYDASIVGSGDELMLHAMCGAWYSICVAKRLGRTKYHFNYFINWAEKFYEDVLGQVGCVPGYVLHLWHGNSENRLHLERTVQLHTSNFDPENDIAIDENGCWKWNSDKPDMHQWIKEYFFQRKEDDEQVRLNHKERINMAVTSPQSPRVFLLNADKLLQVKESRTLGDEIFDSAINQLSQLSDEALKDGLFRVGERPQLDAPLSPSGDQHDYFSLAPYWWPNPNTPDGLPYIRKDGERNPDIDKIPDAKNLNRMVNSVARLTLAYYFTGKEVYAKHAADLLRTWFLAE</sequence>
<evidence type="ECO:0000313" key="5">
    <source>
        <dbReference type="Proteomes" id="UP001199525"/>
    </source>
</evidence>
<feature type="domain" description="Alginate lyase" evidence="3">
    <location>
        <begin position="396"/>
        <end position="479"/>
    </location>
</feature>
<evidence type="ECO:0000313" key="4">
    <source>
        <dbReference type="EMBL" id="MCC5603386.1"/>
    </source>
</evidence>
<evidence type="ECO:0000259" key="3">
    <source>
        <dbReference type="Pfam" id="PF05426"/>
    </source>
</evidence>
<evidence type="ECO:0000256" key="2">
    <source>
        <dbReference type="ARBA" id="ARBA00023239"/>
    </source>
</evidence>